<reference evidence="2" key="2">
    <citation type="submission" date="2015-01" db="EMBL/GenBank/DDBJ databases">
        <title>Evolutionary Origins and Diversification of the Mycorrhizal Mutualists.</title>
        <authorList>
            <consortium name="DOE Joint Genome Institute"/>
            <consortium name="Mycorrhizal Genomics Consortium"/>
            <person name="Kohler A."/>
            <person name="Kuo A."/>
            <person name="Nagy L.G."/>
            <person name="Floudas D."/>
            <person name="Copeland A."/>
            <person name="Barry K.W."/>
            <person name="Cichocki N."/>
            <person name="Veneault-Fourrey C."/>
            <person name="LaButti K."/>
            <person name="Lindquist E.A."/>
            <person name="Lipzen A."/>
            <person name="Lundell T."/>
            <person name="Morin E."/>
            <person name="Murat C."/>
            <person name="Riley R."/>
            <person name="Ohm R."/>
            <person name="Sun H."/>
            <person name="Tunlid A."/>
            <person name="Henrissat B."/>
            <person name="Grigoriev I.V."/>
            <person name="Hibbett D.S."/>
            <person name="Martin F."/>
        </authorList>
    </citation>
    <scope>NUCLEOTIDE SEQUENCE [LARGE SCALE GENOMIC DNA]</scope>
    <source>
        <strain evidence="2">h7</strain>
    </source>
</reference>
<dbReference type="HOGENOM" id="CLU_748142_0_0_1"/>
<evidence type="ECO:0000313" key="1">
    <source>
        <dbReference type="EMBL" id="KIM43462.1"/>
    </source>
</evidence>
<protein>
    <submittedName>
        <fullName evidence="1">Uncharacterized protein</fullName>
    </submittedName>
</protein>
<reference evidence="1 2" key="1">
    <citation type="submission" date="2014-04" db="EMBL/GenBank/DDBJ databases">
        <authorList>
            <consortium name="DOE Joint Genome Institute"/>
            <person name="Kuo A."/>
            <person name="Gay G."/>
            <person name="Dore J."/>
            <person name="Kohler A."/>
            <person name="Nagy L.G."/>
            <person name="Floudas D."/>
            <person name="Copeland A."/>
            <person name="Barry K.W."/>
            <person name="Cichocki N."/>
            <person name="Veneault-Fourrey C."/>
            <person name="LaButti K."/>
            <person name="Lindquist E.A."/>
            <person name="Lipzen A."/>
            <person name="Lundell T."/>
            <person name="Morin E."/>
            <person name="Murat C."/>
            <person name="Sun H."/>
            <person name="Tunlid A."/>
            <person name="Henrissat B."/>
            <person name="Grigoriev I.V."/>
            <person name="Hibbett D.S."/>
            <person name="Martin F."/>
            <person name="Nordberg H.P."/>
            <person name="Cantor M.N."/>
            <person name="Hua S.X."/>
        </authorList>
    </citation>
    <scope>NUCLEOTIDE SEQUENCE [LARGE SCALE GENOMIC DNA]</scope>
    <source>
        <strain evidence="2">h7</strain>
    </source>
</reference>
<proteinExistence type="predicted"/>
<gene>
    <name evidence="1" type="ORF">M413DRAFT_9519</name>
</gene>
<dbReference type="AlphaFoldDB" id="A0A0C2YQZ3"/>
<organism evidence="1 2">
    <name type="scientific">Hebeloma cylindrosporum</name>
    <dbReference type="NCBI Taxonomy" id="76867"/>
    <lineage>
        <taxon>Eukaryota</taxon>
        <taxon>Fungi</taxon>
        <taxon>Dikarya</taxon>
        <taxon>Basidiomycota</taxon>
        <taxon>Agaricomycotina</taxon>
        <taxon>Agaricomycetes</taxon>
        <taxon>Agaricomycetidae</taxon>
        <taxon>Agaricales</taxon>
        <taxon>Agaricineae</taxon>
        <taxon>Hymenogastraceae</taxon>
        <taxon>Hebeloma</taxon>
    </lineage>
</organism>
<keyword evidence="2" id="KW-1185">Reference proteome</keyword>
<dbReference type="Proteomes" id="UP000053424">
    <property type="component" value="Unassembled WGS sequence"/>
</dbReference>
<accession>A0A0C2YQZ3</accession>
<dbReference type="EMBL" id="KN831775">
    <property type="protein sequence ID" value="KIM43462.1"/>
    <property type="molecule type" value="Genomic_DNA"/>
</dbReference>
<name>A0A0C2YQZ3_HEBCY</name>
<sequence>MPYEAVRDWLDFSVSDVRGKSDRGIAFWLIKMGRHACVFSLYMQRRGCVLPAKNTIIRVQQPIHGISVQTGAYASKISSAEAPFKSLLFMIGYCVVHHATSKFRYTASPAPLDKCAQPVFEPFNIGYPVVLLASCAWEKGKKFAFLQRYDERCAGEWSTEIAFHLVELNCNVCIRATACGEKVKKWGEDGGLGWNAWGSGGDWIRMSNIPLLFDVRRVLRRARSARMPLKHAARLVGALPSRRQPQCVDCGIVHLLASSSMLYSLHPTDAPLRQSQKDVRAPELGFSLGLGCDLTLKPHFSARFIVKGAGGRWCCHEVQYEREKWKGGITSSGEYDDIVISSLDSGVQSNIGKAEFGNCCPSVSIDDDSV</sequence>
<evidence type="ECO:0000313" key="2">
    <source>
        <dbReference type="Proteomes" id="UP000053424"/>
    </source>
</evidence>